<dbReference type="PANTHER" id="PTHR30582:SF24">
    <property type="entry name" value="L,D-TRANSPEPTIDASE ERFK_SRFK-RELATED"/>
    <property type="match status" value="1"/>
</dbReference>
<dbReference type="GO" id="GO:0071972">
    <property type="term" value="F:peptidoglycan L,D-transpeptidase activity"/>
    <property type="evidence" value="ECO:0007669"/>
    <property type="project" value="TreeGrafter"/>
</dbReference>
<dbReference type="GO" id="GO:0016757">
    <property type="term" value="F:glycosyltransferase activity"/>
    <property type="evidence" value="ECO:0007669"/>
    <property type="project" value="UniProtKB-KW"/>
</dbReference>
<feature type="active site" description="Proton donor/acceptor" evidence="9">
    <location>
        <position position="224"/>
    </location>
</feature>
<evidence type="ECO:0000313" key="13">
    <source>
        <dbReference type="Proteomes" id="UP000295453"/>
    </source>
</evidence>
<reference evidence="12 13" key="1">
    <citation type="submission" date="2019-03" db="EMBL/GenBank/DDBJ databases">
        <authorList>
            <person name="Kim M.K.M."/>
        </authorList>
    </citation>
    <scope>NUCLEOTIDE SEQUENCE [LARGE SCALE GENOMIC DNA]</scope>
    <source>
        <strain evidence="12 13">18JY15-6</strain>
    </source>
</reference>
<dbReference type="GO" id="GO:0071555">
    <property type="term" value="P:cell wall organization"/>
    <property type="evidence" value="ECO:0007669"/>
    <property type="project" value="UniProtKB-UniRule"/>
</dbReference>
<evidence type="ECO:0000256" key="5">
    <source>
        <dbReference type="ARBA" id="ARBA00022801"/>
    </source>
</evidence>
<dbReference type="InterPro" id="IPR050979">
    <property type="entry name" value="LD-transpeptidase"/>
</dbReference>
<comment type="caution">
    <text evidence="12">The sequence shown here is derived from an EMBL/GenBank/DDBJ whole genome shotgun (WGS) entry which is preliminary data.</text>
</comment>
<dbReference type="GO" id="GO:0008360">
    <property type="term" value="P:regulation of cell shape"/>
    <property type="evidence" value="ECO:0007669"/>
    <property type="project" value="UniProtKB-UniRule"/>
</dbReference>
<name>A0A4R1CDH5_9ACTN</name>
<evidence type="ECO:0000256" key="7">
    <source>
        <dbReference type="ARBA" id="ARBA00022984"/>
    </source>
</evidence>
<keyword evidence="13" id="KW-1185">Reference proteome</keyword>
<keyword evidence="6 9" id="KW-0133">Cell shape</keyword>
<comment type="similarity">
    <text evidence="2">Belongs to the YkuD family.</text>
</comment>
<dbReference type="GO" id="GO:0018104">
    <property type="term" value="P:peptidoglycan-protein cross-linking"/>
    <property type="evidence" value="ECO:0007669"/>
    <property type="project" value="TreeGrafter"/>
</dbReference>
<gene>
    <name evidence="12" type="ORF">EPD65_08540</name>
</gene>
<evidence type="ECO:0000256" key="4">
    <source>
        <dbReference type="ARBA" id="ARBA00022679"/>
    </source>
</evidence>
<evidence type="ECO:0000256" key="2">
    <source>
        <dbReference type="ARBA" id="ARBA00005992"/>
    </source>
</evidence>
<dbReference type="AlphaFoldDB" id="A0A4R1CDH5"/>
<dbReference type="PROSITE" id="PS51257">
    <property type="entry name" value="PROKAR_LIPOPROTEIN"/>
    <property type="match status" value="1"/>
</dbReference>
<dbReference type="InterPro" id="IPR038063">
    <property type="entry name" value="Transpep_catalytic_dom"/>
</dbReference>
<evidence type="ECO:0000256" key="10">
    <source>
        <dbReference type="SAM" id="Phobius"/>
    </source>
</evidence>
<evidence type="ECO:0000256" key="8">
    <source>
        <dbReference type="ARBA" id="ARBA00023316"/>
    </source>
</evidence>
<evidence type="ECO:0000256" key="6">
    <source>
        <dbReference type="ARBA" id="ARBA00022960"/>
    </source>
</evidence>
<dbReference type="PANTHER" id="PTHR30582">
    <property type="entry name" value="L,D-TRANSPEPTIDASE"/>
    <property type="match status" value="1"/>
</dbReference>
<keyword evidence="10" id="KW-1133">Transmembrane helix</keyword>
<keyword evidence="4" id="KW-0808">Transferase</keyword>
<feature type="domain" description="L,D-TPase catalytic" evidence="11">
    <location>
        <begin position="145"/>
        <end position="263"/>
    </location>
</feature>
<evidence type="ECO:0000256" key="3">
    <source>
        <dbReference type="ARBA" id="ARBA00022676"/>
    </source>
</evidence>
<dbReference type="InterPro" id="IPR005490">
    <property type="entry name" value="LD_TPept_cat_dom"/>
</dbReference>
<dbReference type="OrthoDB" id="5243103at2"/>
<dbReference type="GO" id="GO:0005576">
    <property type="term" value="C:extracellular region"/>
    <property type="evidence" value="ECO:0007669"/>
    <property type="project" value="TreeGrafter"/>
</dbReference>
<keyword evidence="7 9" id="KW-0573">Peptidoglycan synthesis</keyword>
<evidence type="ECO:0000259" key="11">
    <source>
        <dbReference type="PROSITE" id="PS52029"/>
    </source>
</evidence>
<organism evidence="12 13">
    <name type="scientific">Nocardioides jejuensis</name>
    <dbReference type="NCBI Taxonomy" id="2502782"/>
    <lineage>
        <taxon>Bacteria</taxon>
        <taxon>Bacillati</taxon>
        <taxon>Actinomycetota</taxon>
        <taxon>Actinomycetes</taxon>
        <taxon>Propionibacteriales</taxon>
        <taxon>Nocardioidaceae</taxon>
        <taxon>Nocardioides</taxon>
    </lineage>
</organism>
<dbReference type="RefSeq" id="WP_131583146.1">
    <property type="nucleotide sequence ID" value="NZ_SJZJ01000012.1"/>
</dbReference>
<keyword evidence="3" id="KW-0328">Glycosyltransferase</keyword>
<keyword evidence="5" id="KW-0378">Hydrolase</keyword>
<feature type="active site" description="Nucleophile" evidence="9">
    <location>
        <position position="240"/>
    </location>
</feature>
<dbReference type="Pfam" id="PF03734">
    <property type="entry name" value="YkuD"/>
    <property type="match status" value="1"/>
</dbReference>
<comment type="pathway">
    <text evidence="1 9">Cell wall biogenesis; peptidoglycan biosynthesis.</text>
</comment>
<dbReference type="SUPFAM" id="SSF141523">
    <property type="entry name" value="L,D-transpeptidase catalytic domain-like"/>
    <property type="match status" value="1"/>
</dbReference>
<keyword evidence="10" id="KW-0472">Membrane</keyword>
<dbReference type="PROSITE" id="PS52029">
    <property type="entry name" value="LD_TPASE"/>
    <property type="match status" value="1"/>
</dbReference>
<sequence>MSGAAGRGASWLTSVVVAVVACGLLAFAMFTVQEHQKNAKPADFAAALRDKGYATTHTRTPKAPHDPYPTQATTGLVVHPNRTVGLYAEPNGKPFAKLNPMEFGDSWFPAIARAGGWLQIMLPSKPNGSTGWVRAGFMATGHTPYVIRVHLKSTQLELYKDRALMGAWRVAVGAPSTPTPTGRTFVLGQFTDPAQSFSPVILPLGTHSATLDSYGGGPGTVAIHGWNDPKVFGHPVSHGCIRVPKEALFQLRQVPVGTLVMIDAN</sequence>
<dbReference type="Proteomes" id="UP000295453">
    <property type="component" value="Unassembled WGS sequence"/>
</dbReference>
<dbReference type="CDD" id="cd16913">
    <property type="entry name" value="YkuD_like"/>
    <property type="match status" value="1"/>
</dbReference>
<proteinExistence type="inferred from homology"/>
<dbReference type="UniPathway" id="UPA00219"/>
<keyword evidence="8 9" id="KW-0961">Cell wall biogenesis/degradation</keyword>
<dbReference type="EMBL" id="SJZJ01000012">
    <property type="protein sequence ID" value="TCJ28026.1"/>
    <property type="molecule type" value="Genomic_DNA"/>
</dbReference>
<protein>
    <submittedName>
        <fullName evidence="12">Murein L,D-transpeptidase</fullName>
    </submittedName>
</protein>
<keyword evidence="10" id="KW-0812">Transmembrane</keyword>
<accession>A0A4R1CDH5</accession>
<evidence type="ECO:0000256" key="1">
    <source>
        <dbReference type="ARBA" id="ARBA00004752"/>
    </source>
</evidence>
<dbReference type="Gene3D" id="2.40.440.10">
    <property type="entry name" value="L,D-transpeptidase catalytic domain-like"/>
    <property type="match status" value="1"/>
</dbReference>
<feature type="transmembrane region" description="Helical" evidence="10">
    <location>
        <begin position="12"/>
        <end position="32"/>
    </location>
</feature>
<evidence type="ECO:0000256" key="9">
    <source>
        <dbReference type="PROSITE-ProRule" id="PRU01373"/>
    </source>
</evidence>
<evidence type="ECO:0000313" key="12">
    <source>
        <dbReference type="EMBL" id="TCJ28026.1"/>
    </source>
</evidence>